<feature type="region of interest" description="Disordered" evidence="1">
    <location>
        <begin position="34"/>
        <end position="55"/>
    </location>
</feature>
<sequence length="529" mass="52793">LARAFRNRLALASYKASRGWHDVGLDTIEPHLEQEAQRRSQGPVAAAPAAQHYPSQPLAHQAYAPQPHQPVYQQQQQQHEHTPQYDMHAVLGAPSPSSHPHKRARLDDPYQHARSRPAPQQQQQQQQADMYSAHSVYAPPPQPVHTVSPYSTASVYHREPAGSSSSRPPFAPQPDLAAPSTAPPAAAARKQRASASAAPAAGAASPSSRAGSSRPRRVPSRRSSPAKGPGSRPGEALSSSDPTFSSFVDAATALTGMARAPSDPSSQGSGSDEGGAGGGSRSAAARGMDVDGHGQGADDRGEVEDGGRRAPFARPATPERQIVKLDGVGAPGGGSAGANDSGTAEGAAELMLYLAASPSPVQSRKAPPTTLGDGSGIKGRRLFSGMGMDAGDDASSAAGAGGSGQDPGSIFGGELGGAHPAGALDAPFATSSTAPTSSTTAPSSAPLEPVKSGGATSGPSGVFGGGPSGPATPGRQRQPSLGGAASWELFINASPSPKRGGASGGAGAAAGAGMASTRGASPPHAAIGA</sequence>
<reference evidence="2 3" key="1">
    <citation type="journal article" date="2015" name="Front. Microbiol.">
        <title>Genome sequence of the plant growth promoting endophytic yeast Rhodotorula graminis WP1.</title>
        <authorList>
            <person name="Firrincieli A."/>
            <person name="Otillar R."/>
            <person name="Salamov A."/>
            <person name="Schmutz J."/>
            <person name="Khan Z."/>
            <person name="Redman R.S."/>
            <person name="Fleck N.D."/>
            <person name="Lindquist E."/>
            <person name="Grigoriev I.V."/>
            <person name="Doty S.L."/>
        </authorList>
    </citation>
    <scope>NUCLEOTIDE SEQUENCE [LARGE SCALE GENOMIC DNA]</scope>
    <source>
        <strain evidence="2 3">WP1</strain>
    </source>
</reference>
<proteinExistence type="predicted"/>
<gene>
    <name evidence="2" type="ORF">RHOBADRAFT_45182</name>
</gene>
<feature type="compositionally biased region" description="Polar residues" evidence="1">
    <location>
        <begin position="237"/>
        <end position="246"/>
    </location>
</feature>
<feature type="non-terminal residue" evidence="2">
    <location>
        <position position="1"/>
    </location>
</feature>
<dbReference type="EMBL" id="KQ474081">
    <property type="protein sequence ID" value="KPV73890.1"/>
    <property type="molecule type" value="Genomic_DNA"/>
</dbReference>
<organism evidence="2 3">
    <name type="scientific">Rhodotorula graminis (strain WP1)</name>
    <dbReference type="NCBI Taxonomy" id="578459"/>
    <lineage>
        <taxon>Eukaryota</taxon>
        <taxon>Fungi</taxon>
        <taxon>Dikarya</taxon>
        <taxon>Basidiomycota</taxon>
        <taxon>Pucciniomycotina</taxon>
        <taxon>Microbotryomycetes</taxon>
        <taxon>Sporidiobolales</taxon>
        <taxon>Sporidiobolaceae</taxon>
        <taxon>Rhodotorula</taxon>
    </lineage>
</organism>
<dbReference type="STRING" id="578459.A0A0P9EP04"/>
<feature type="compositionally biased region" description="Low complexity" evidence="1">
    <location>
        <begin position="511"/>
        <end position="521"/>
    </location>
</feature>
<protein>
    <submittedName>
        <fullName evidence="2">Uncharacterized protein</fullName>
    </submittedName>
</protein>
<feature type="compositionally biased region" description="Low complexity" evidence="1">
    <location>
        <begin position="177"/>
        <end position="213"/>
    </location>
</feature>
<evidence type="ECO:0000313" key="2">
    <source>
        <dbReference type="EMBL" id="KPV73890.1"/>
    </source>
</evidence>
<accession>A0A0P9EP04</accession>
<dbReference type="OMA" id="SMAYPAN"/>
<evidence type="ECO:0000313" key="3">
    <source>
        <dbReference type="Proteomes" id="UP000053890"/>
    </source>
</evidence>
<dbReference type="Proteomes" id="UP000053890">
    <property type="component" value="Unassembled WGS sequence"/>
</dbReference>
<feature type="compositionally biased region" description="Gly residues" evidence="1">
    <location>
        <begin position="399"/>
        <end position="416"/>
    </location>
</feature>
<dbReference type="RefSeq" id="XP_018269939.1">
    <property type="nucleotide sequence ID" value="XM_018414558.1"/>
</dbReference>
<feature type="compositionally biased region" description="Basic and acidic residues" evidence="1">
    <location>
        <begin position="288"/>
        <end position="308"/>
    </location>
</feature>
<feature type="compositionally biased region" description="Gly residues" evidence="1">
    <location>
        <begin position="271"/>
        <end position="280"/>
    </location>
</feature>
<feature type="compositionally biased region" description="Low complexity" evidence="1">
    <location>
        <begin position="384"/>
        <end position="398"/>
    </location>
</feature>
<feature type="region of interest" description="Disordered" evidence="1">
    <location>
        <begin position="359"/>
        <end position="529"/>
    </location>
</feature>
<feature type="compositionally biased region" description="Gly residues" evidence="1">
    <location>
        <begin position="501"/>
        <end position="510"/>
    </location>
</feature>
<dbReference type="OrthoDB" id="2163387at2759"/>
<name>A0A0P9EP04_RHOGW</name>
<dbReference type="AlphaFoldDB" id="A0A0P9EP04"/>
<keyword evidence="3" id="KW-1185">Reference proteome</keyword>
<feature type="compositionally biased region" description="Low complexity" evidence="1">
    <location>
        <begin position="260"/>
        <end position="270"/>
    </location>
</feature>
<evidence type="ECO:0000256" key="1">
    <source>
        <dbReference type="SAM" id="MobiDB-lite"/>
    </source>
</evidence>
<dbReference type="GeneID" id="28975006"/>
<feature type="region of interest" description="Disordered" evidence="1">
    <location>
        <begin position="88"/>
        <end position="342"/>
    </location>
</feature>
<feature type="compositionally biased region" description="Low complexity" evidence="1">
    <location>
        <begin position="426"/>
        <end position="446"/>
    </location>
</feature>